<organism evidence="1 2">
    <name type="scientific">Desulfovibrio intestinalis</name>
    <dbReference type="NCBI Taxonomy" id="58621"/>
    <lineage>
        <taxon>Bacteria</taxon>
        <taxon>Pseudomonadati</taxon>
        <taxon>Thermodesulfobacteriota</taxon>
        <taxon>Desulfovibrionia</taxon>
        <taxon>Desulfovibrionales</taxon>
        <taxon>Desulfovibrionaceae</taxon>
        <taxon>Desulfovibrio</taxon>
    </lineage>
</organism>
<name>A0A7W8C3J7_9BACT</name>
<gene>
    <name evidence="1" type="ORF">HNQ38_002794</name>
</gene>
<dbReference type="EMBL" id="JACHGO010000010">
    <property type="protein sequence ID" value="MBB5144676.1"/>
    <property type="molecule type" value="Genomic_DNA"/>
</dbReference>
<evidence type="ECO:0000313" key="2">
    <source>
        <dbReference type="Proteomes" id="UP000539075"/>
    </source>
</evidence>
<comment type="caution">
    <text evidence="1">The sequence shown here is derived from an EMBL/GenBank/DDBJ whole genome shotgun (WGS) entry which is preliminary data.</text>
</comment>
<protein>
    <submittedName>
        <fullName evidence="1">Uncharacterized protein</fullName>
    </submittedName>
</protein>
<dbReference type="Proteomes" id="UP000539075">
    <property type="component" value="Unassembled WGS sequence"/>
</dbReference>
<sequence>MILRQGVTCSTCNEIYILRISVGHSSYQEHSFACSNCGETITIGLDLDQKNAGWQFKIIENCILSDETLGTIINLHPEIVFSEELLHVDLISPSILYMSKMQEKLNQLPSDVSKEDYSDAKKNWEKIFLTHQEWGIIGKIWSLFAKNKDAQVKKFIIDNKDSIHDYRPNLTACEIIYSFIMRALAPIRANRAEEIIEKIFDEYENSDKELFNSFCKYHAREIFHKNMLRAHGIARDLFINYNEFNSVLWSLKKGESLPSNFAIASINFEKTKKIYGDAYECLGSNVLTLACISNIMKKRKFDTFENLTLAKYIEIDKSGKGKCFSDIPEFSDLMKYHIPKIRNGSHHGTFVFNHEHNQISYSPKANKSETISYSEYITCCVELFISCMTVSAIDIFIYDQLRFSAMKDTAGIV</sequence>
<evidence type="ECO:0000313" key="1">
    <source>
        <dbReference type="EMBL" id="MBB5144676.1"/>
    </source>
</evidence>
<dbReference type="RefSeq" id="WP_183722168.1">
    <property type="nucleotide sequence ID" value="NZ_JACHGO010000010.1"/>
</dbReference>
<keyword evidence="2" id="KW-1185">Reference proteome</keyword>
<reference evidence="1 2" key="1">
    <citation type="submission" date="2020-08" db="EMBL/GenBank/DDBJ databases">
        <title>Genomic Encyclopedia of Type Strains, Phase IV (KMG-IV): sequencing the most valuable type-strain genomes for metagenomic binning, comparative biology and taxonomic classification.</title>
        <authorList>
            <person name="Goeker M."/>
        </authorList>
    </citation>
    <scope>NUCLEOTIDE SEQUENCE [LARGE SCALE GENOMIC DNA]</scope>
    <source>
        <strain evidence="1 2">DSM 11275</strain>
    </source>
</reference>
<dbReference type="AlphaFoldDB" id="A0A7W8C3J7"/>
<accession>A0A7W8C3J7</accession>
<proteinExistence type="predicted"/>